<proteinExistence type="predicted"/>
<keyword evidence="1" id="KW-0812">Transmembrane</keyword>
<dbReference type="EMBL" id="LK995499">
    <property type="protein sequence ID" value="CED91289.1"/>
    <property type="molecule type" value="Genomic_DNA"/>
</dbReference>
<reference evidence="2" key="1">
    <citation type="submission" date="2014-07" db="EMBL/GenBank/DDBJ databases">
        <authorList>
            <person name="Zhang J.E."/>
            <person name="Yang H."/>
            <person name="Guo J."/>
            <person name="Deng Z."/>
            <person name="Luo H."/>
            <person name="Luo M."/>
            <person name="Zhao B."/>
        </authorList>
    </citation>
    <scope>NUCLEOTIDE SEQUENCE</scope>
    <source>
        <strain evidence="2">AM4</strain>
    </source>
</reference>
<keyword evidence="1" id="KW-1133">Transmembrane helix</keyword>
<feature type="transmembrane region" description="Helical" evidence="1">
    <location>
        <begin position="59"/>
        <end position="85"/>
    </location>
</feature>
<dbReference type="RefSeq" id="WP_210580109.1">
    <property type="nucleotide sequence ID" value="NZ_LK995499.1"/>
</dbReference>
<protein>
    <submittedName>
        <fullName evidence="2">Uncharacterized protein</fullName>
    </submittedName>
</protein>
<feature type="transmembrane region" description="Helical" evidence="1">
    <location>
        <begin position="27"/>
        <end position="47"/>
    </location>
</feature>
<evidence type="ECO:0000256" key="1">
    <source>
        <dbReference type="SAM" id="Phobius"/>
    </source>
</evidence>
<organism evidence="2">
    <name type="scientific">Actinomyces succiniciruminis</name>
    <dbReference type="NCBI Taxonomy" id="1522002"/>
    <lineage>
        <taxon>Bacteria</taxon>
        <taxon>Bacillati</taxon>
        <taxon>Actinomycetota</taxon>
        <taxon>Actinomycetes</taxon>
        <taxon>Actinomycetales</taxon>
        <taxon>Actinomycetaceae</taxon>
        <taxon>Actinomyces</taxon>
    </lineage>
</organism>
<accession>A0A1L7RJW7</accession>
<evidence type="ECO:0000313" key="2">
    <source>
        <dbReference type="EMBL" id="CED91289.1"/>
    </source>
</evidence>
<gene>
    <name evidence="2" type="ORF">AAM4_1457</name>
</gene>
<keyword evidence="1" id="KW-0472">Membrane</keyword>
<name>A0A1L7RJW7_9ACTO</name>
<dbReference type="AlphaFoldDB" id="A0A1L7RJW7"/>
<sequence length="89" mass="8970">MRAARVVVPDVELWEQLVDLLDLAGGLQAAALLCCVAGLALSGLAWAGGRVSSRRLSQAGKAGVVVSIAAAFCVAALPSLIGWIVDAVA</sequence>